<dbReference type="RefSeq" id="WP_063376890.1">
    <property type="nucleotide sequence ID" value="NZ_AUXT01000151.1"/>
</dbReference>
<accession>A0A167CLF7</accession>
<dbReference type="GO" id="GO:0000160">
    <property type="term" value="P:phosphorelay signal transduction system"/>
    <property type="evidence" value="ECO:0007669"/>
    <property type="project" value="InterPro"/>
</dbReference>
<feature type="domain" description="OmpR/PhoB-type" evidence="3">
    <location>
        <begin position="1"/>
        <end position="100"/>
    </location>
</feature>
<feature type="DNA-binding region" description="OmpR/PhoB-type" evidence="2">
    <location>
        <begin position="1"/>
        <end position="100"/>
    </location>
</feature>
<dbReference type="GO" id="GO:0003677">
    <property type="term" value="F:DNA binding"/>
    <property type="evidence" value="ECO:0007669"/>
    <property type="project" value="UniProtKB-UniRule"/>
</dbReference>
<protein>
    <recommendedName>
        <fullName evidence="3">OmpR/PhoB-type domain-containing protein</fullName>
    </recommendedName>
</protein>
<dbReference type="InterPro" id="IPR016032">
    <property type="entry name" value="Sig_transdc_resp-reg_C-effctor"/>
</dbReference>
<dbReference type="InterPro" id="IPR001867">
    <property type="entry name" value="OmpR/PhoB-type_DNA-bd"/>
</dbReference>
<dbReference type="Gene3D" id="1.10.10.10">
    <property type="entry name" value="Winged helix-like DNA-binding domain superfamily/Winged helix DNA-binding domain"/>
    <property type="match status" value="1"/>
</dbReference>
<dbReference type="EMBL" id="AUXT01000151">
    <property type="protein sequence ID" value="KZN47802.1"/>
    <property type="molecule type" value="Genomic_DNA"/>
</dbReference>
<evidence type="ECO:0000313" key="5">
    <source>
        <dbReference type="Proteomes" id="UP000076587"/>
    </source>
</evidence>
<dbReference type="InterPro" id="IPR036388">
    <property type="entry name" value="WH-like_DNA-bd_sf"/>
</dbReference>
<dbReference type="SUPFAM" id="SSF46894">
    <property type="entry name" value="C-terminal effector domain of the bipartite response regulators"/>
    <property type="match status" value="1"/>
</dbReference>
<gene>
    <name evidence="4" type="ORF">N482_08805</name>
</gene>
<dbReference type="OrthoDB" id="8430416at2"/>
<organism evidence="4 5">
    <name type="scientific">Pseudoalteromonas luteoviolacea NCIMB 1942</name>
    <dbReference type="NCBI Taxonomy" id="1365253"/>
    <lineage>
        <taxon>Bacteria</taxon>
        <taxon>Pseudomonadati</taxon>
        <taxon>Pseudomonadota</taxon>
        <taxon>Gammaproteobacteria</taxon>
        <taxon>Alteromonadales</taxon>
        <taxon>Pseudoalteromonadaceae</taxon>
        <taxon>Pseudoalteromonas</taxon>
    </lineage>
</organism>
<evidence type="ECO:0000256" key="1">
    <source>
        <dbReference type="ARBA" id="ARBA00023125"/>
    </source>
</evidence>
<dbReference type="Proteomes" id="UP000076587">
    <property type="component" value="Unassembled WGS sequence"/>
</dbReference>
<dbReference type="AlphaFoldDB" id="A0A167CLF7"/>
<dbReference type="SMART" id="SM00862">
    <property type="entry name" value="Trans_reg_C"/>
    <property type="match status" value="1"/>
</dbReference>
<dbReference type="PROSITE" id="PS51755">
    <property type="entry name" value="OMPR_PHOB"/>
    <property type="match status" value="1"/>
</dbReference>
<name>A0A167CLF7_9GAMM</name>
<dbReference type="PATRIC" id="fig|1365253.3.peg.2169"/>
<reference evidence="4 5" key="1">
    <citation type="submission" date="2013-07" db="EMBL/GenBank/DDBJ databases">
        <title>Comparative Genomic and Metabolomic Analysis of Twelve Strains of Pseudoalteromonas luteoviolacea.</title>
        <authorList>
            <person name="Vynne N.G."/>
            <person name="Mansson M."/>
            <person name="Gram L."/>
        </authorList>
    </citation>
    <scope>NUCLEOTIDE SEQUENCE [LARGE SCALE GENOMIC DNA]</scope>
    <source>
        <strain evidence="4 5">NCIMB 1942</strain>
    </source>
</reference>
<evidence type="ECO:0000313" key="4">
    <source>
        <dbReference type="EMBL" id="KZN47802.1"/>
    </source>
</evidence>
<evidence type="ECO:0000256" key="2">
    <source>
        <dbReference type="PROSITE-ProRule" id="PRU01091"/>
    </source>
</evidence>
<comment type="caution">
    <text evidence="4">The sequence shown here is derived from an EMBL/GenBank/DDBJ whole genome shotgun (WGS) entry which is preliminary data.</text>
</comment>
<keyword evidence="1 2" id="KW-0238">DNA-binding</keyword>
<dbReference type="CDD" id="cd00383">
    <property type="entry name" value="trans_reg_C"/>
    <property type="match status" value="1"/>
</dbReference>
<dbReference type="GO" id="GO:0006355">
    <property type="term" value="P:regulation of DNA-templated transcription"/>
    <property type="evidence" value="ECO:0007669"/>
    <property type="project" value="InterPro"/>
</dbReference>
<sequence length="107" mass="12274">MKTYICKDWKFNPDNQEILYFNGTCHHLPNRYSLLLQVLMENGGNTVTYDCLLESVWGTKYRDNSTISSVVSDLRKLIGCGSSGERLIKTVSKRGYRFVGMVESMHN</sequence>
<proteinExistence type="predicted"/>
<dbReference type="Pfam" id="PF00486">
    <property type="entry name" value="Trans_reg_C"/>
    <property type="match status" value="1"/>
</dbReference>
<evidence type="ECO:0000259" key="3">
    <source>
        <dbReference type="PROSITE" id="PS51755"/>
    </source>
</evidence>